<accession>I7B7M2</accession>
<organism evidence="1 2">
    <name type="scientific">Pseudomonas putida (strain DOT-T1E)</name>
    <dbReference type="NCBI Taxonomy" id="1196325"/>
    <lineage>
        <taxon>Bacteria</taxon>
        <taxon>Pseudomonadati</taxon>
        <taxon>Pseudomonadota</taxon>
        <taxon>Gammaproteobacteria</taxon>
        <taxon>Pseudomonadales</taxon>
        <taxon>Pseudomonadaceae</taxon>
        <taxon>Pseudomonas</taxon>
    </lineage>
</organism>
<dbReference type="HOGENOM" id="CLU_031787_0_0_6"/>
<evidence type="ECO:0000313" key="1">
    <source>
        <dbReference type="EMBL" id="AFO47353.1"/>
    </source>
</evidence>
<sequence>MDMPDVSHLNERMNSVDLDALGSADLTTWISYPGIAEHDLVYINWRGCKADNSAEDLFGEREVLSLDAGRGEILIDNALVTALRGGQVFYSFTRLDNAGNPVGPESKRRFFFVDRPAEGIWALPVAHFQDAHEGVIDVNLLNPEGILLATAPYAAMAKGDKVFLSWEPWFNESVAGDPFEQVLEVQESDPGRPLLWHLEVGQVFMYIGGFAFLHYRIEFADGTSSRSPAQRFDIVSPAAGDPPPAPLLAAPRIPGATDGALDPDDETYRAGLLVEVDPYPELELGDSLVLYTVGPEVTLRSLRVDASSVDSKRLTFHLEREWLQSEVNRGKRFAFSYEFSRQGVQRRSQVLDLVLQRKLYLPLPIIPDATQEDGDASYQGVVHPSRLECGAEVRIPAEAELGDGAEPAPIVNLHWEGHGSTGAAIVPRPPSGDTLLFTVPRSAMAANLGRRLWVYYTVTRAGETPRTSEKFELRVSDFDQRSYPIIQVKGAENRELKLHEVPVNGALCTLPFWTFMAEGQLLGIEALGRSISGQDVTHILRPPTEAVTYDEYSDGVIEAYLPKQFLENLELRRDFRLTVSASFDDGETWRAFPIVDLKLVP</sequence>
<dbReference type="Proteomes" id="UP000006503">
    <property type="component" value="Chromosome"/>
</dbReference>
<protein>
    <submittedName>
        <fullName evidence="1">Uncharacterized protein</fullName>
    </submittedName>
</protein>
<evidence type="ECO:0000313" key="2">
    <source>
        <dbReference type="Proteomes" id="UP000006503"/>
    </source>
</evidence>
<name>I7B7M2_PSEPT</name>
<dbReference type="PATRIC" id="fig|1196325.3.peg.1498"/>
<reference evidence="2" key="1">
    <citation type="journal article" date="2013" name="Microb. Biotechnol.">
        <title>Metabolic potential of the organic-solvent tolerant Pseudomonas putida DOT-T1E deduced from its annotated genome.</title>
        <authorList>
            <person name="Udaondo Z."/>
            <person name="Molina L."/>
            <person name="Daniels C."/>
            <person name="Gomez M.J."/>
            <person name="Molina-Henares M.A."/>
            <person name="Matilla M.A."/>
            <person name="Roca A."/>
            <person name="Fernandez M."/>
            <person name="Duque E."/>
            <person name="Segura A."/>
            <person name="Ramos J.L."/>
        </authorList>
    </citation>
    <scope>NUCLEOTIDE SEQUENCE [LARGE SCALE GENOMIC DNA]</scope>
    <source>
        <strain evidence="2">DOT-T1E</strain>
    </source>
</reference>
<dbReference type="RefSeq" id="WP_014859868.1">
    <property type="nucleotide sequence ID" value="NC_018220.1"/>
</dbReference>
<gene>
    <name evidence="1" type="ordered locus">T1E_1498</name>
</gene>
<dbReference type="EMBL" id="CP003734">
    <property type="protein sequence ID" value="AFO47353.1"/>
    <property type="molecule type" value="Genomic_DNA"/>
</dbReference>
<proteinExistence type="predicted"/>
<dbReference type="KEGG" id="ppx:T1E_1498"/>
<dbReference type="AlphaFoldDB" id="I7B7M2"/>